<dbReference type="RefSeq" id="WP_143870516.1">
    <property type="nucleotide sequence ID" value="NZ_CP041660.1"/>
</dbReference>
<keyword evidence="2" id="KW-1185">Reference proteome</keyword>
<accession>A0ABV1RBR6</accession>
<comment type="caution">
    <text evidence="1">The sequence shown here is derived from an EMBL/GenBank/DDBJ whole genome shotgun (WGS) entry which is preliminary data.</text>
</comment>
<reference evidence="1 2" key="1">
    <citation type="submission" date="2024-06" db="EMBL/GenBank/DDBJ databases">
        <authorList>
            <person name="Chen R.Y."/>
        </authorList>
    </citation>
    <scope>NUCLEOTIDE SEQUENCE [LARGE SCALE GENOMIC DNA]</scope>
    <source>
        <strain evidence="1 2">D2</strain>
    </source>
</reference>
<dbReference type="EMBL" id="JBELOE010000049">
    <property type="protein sequence ID" value="MER2490360.1"/>
    <property type="molecule type" value="Genomic_DNA"/>
</dbReference>
<dbReference type="Proteomes" id="UP001467690">
    <property type="component" value="Unassembled WGS sequence"/>
</dbReference>
<proteinExistence type="predicted"/>
<evidence type="ECO:0000313" key="1">
    <source>
        <dbReference type="EMBL" id="MER2490360.1"/>
    </source>
</evidence>
<gene>
    <name evidence="1" type="ORF">ABS311_00460</name>
</gene>
<protein>
    <submittedName>
        <fullName evidence="1">TIGR02444 family protein</fullName>
    </submittedName>
</protein>
<dbReference type="NCBIfam" id="TIGR02444">
    <property type="entry name" value="TIGR02444 family protein"/>
    <property type="match status" value="1"/>
</dbReference>
<evidence type="ECO:0000313" key="2">
    <source>
        <dbReference type="Proteomes" id="UP001467690"/>
    </source>
</evidence>
<organism evidence="1 2">
    <name type="scientific">Catenovulum sediminis</name>
    <dbReference type="NCBI Taxonomy" id="1740262"/>
    <lineage>
        <taxon>Bacteria</taxon>
        <taxon>Pseudomonadati</taxon>
        <taxon>Pseudomonadota</taxon>
        <taxon>Gammaproteobacteria</taxon>
        <taxon>Alteromonadales</taxon>
        <taxon>Alteromonadaceae</taxon>
        <taxon>Catenovulum</taxon>
    </lineage>
</organism>
<dbReference type="InterPro" id="IPR012659">
    <property type="entry name" value="CHP02444"/>
</dbReference>
<sequence>MQQLNEHLVWQMCGALYAHNIVQTNCLLWQNQSQLNVNIILIFALLESQQYTFQPAHLDQVIIAVEDFNQAHTQLIRQARFSWRAHADKNNSYIVIKEKLLSAELEFEKQEQKIIIEVLYSGRHTFLNRPLKQSPLSYYFATKSITADYHWLLELAATQWGKVSG</sequence>
<name>A0ABV1RBR6_9ALTE</name>
<dbReference type="Pfam" id="PF09523">
    <property type="entry name" value="DUF2390"/>
    <property type="match status" value="1"/>
</dbReference>